<sequence length="291" mass="32122">MTRHGKNCTAGMVYTYAERQKDARQSGYGTDKIRTSKDSVKEFDCCCLTLQPCRNPVITPDGWLFDKEAILEYIISKKNEISRKMKQYEKEKKQEELELEELAAAEQRSELRKFEGQESSIISKRSGAGAGPSEAGSVSNMTTDKARKLPSFWIPSLTPAAKKSTIKKPDKTIFCPMSGKPLRVKDLIPVVFTPVSDPDDKAALISKRNRFMCRVTHDILGNTVPAAVLKPTGDVVTMECVEKLIRKDMRHPVTGVPLAESDIIPLQMGGTGFSGTNDQLAAKGARPVAQV</sequence>
<evidence type="ECO:0000313" key="7">
    <source>
        <dbReference type="EMBL" id="KAF0290658.1"/>
    </source>
</evidence>
<proteinExistence type="inferred from homology"/>
<comment type="subcellular location">
    <subcellularLocation>
        <location evidence="1 4">Nucleus</location>
    </subcellularLocation>
</comment>
<evidence type="ECO:0000256" key="2">
    <source>
        <dbReference type="ARBA" id="ARBA00008126"/>
    </source>
</evidence>
<evidence type="ECO:0000256" key="3">
    <source>
        <dbReference type="ARBA" id="ARBA00023242"/>
    </source>
</evidence>
<dbReference type="PANTHER" id="PTHR13063:SF10">
    <property type="entry name" value="NITRIC OXIDE SYNTHASE-INTERACTING PROTEIN"/>
    <property type="match status" value="1"/>
</dbReference>
<comment type="similarity">
    <text evidence="2 4">Belongs to the NOSIP family.</text>
</comment>
<dbReference type="GO" id="GO:0061630">
    <property type="term" value="F:ubiquitin protein ligase activity"/>
    <property type="evidence" value="ECO:0007669"/>
    <property type="project" value="InterPro"/>
</dbReference>
<dbReference type="OrthoDB" id="116827at2759"/>
<dbReference type="Proteomes" id="UP000440578">
    <property type="component" value="Unassembled WGS sequence"/>
</dbReference>
<accession>A0A6A4VJX0</accession>
<evidence type="ECO:0000256" key="1">
    <source>
        <dbReference type="ARBA" id="ARBA00004123"/>
    </source>
</evidence>
<comment type="caution">
    <text evidence="7">The sequence shown here is derived from an EMBL/GenBank/DDBJ whole genome shotgun (WGS) entry which is preliminary data.</text>
</comment>
<dbReference type="PANTHER" id="PTHR13063">
    <property type="entry name" value="ENOS INTERACTING PROTEIN"/>
    <property type="match status" value="1"/>
</dbReference>
<protein>
    <recommendedName>
        <fullName evidence="4">Nitric oxide synthase-interacting protein homolog</fullName>
    </recommendedName>
</protein>
<dbReference type="AlphaFoldDB" id="A0A6A4VJX0"/>
<dbReference type="CDD" id="cd16661">
    <property type="entry name" value="RING-Ubox1_NOSIP"/>
    <property type="match status" value="1"/>
</dbReference>
<organism evidence="7 8">
    <name type="scientific">Amphibalanus amphitrite</name>
    <name type="common">Striped barnacle</name>
    <name type="synonym">Balanus amphitrite</name>
    <dbReference type="NCBI Taxonomy" id="1232801"/>
    <lineage>
        <taxon>Eukaryota</taxon>
        <taxon>Metazoa</taxon>
        <taxon>Ecdysozoa</taxon>
        <taxon>Arthropoda</taxon>
        <taxon>Crustacea</taxon>
        <taxon>Multicrustacea</taxon>
        <taxon>Cirripedia</taxon>
        <taxon>Thoracica</taxon>
        <taxon>Thoracicalcarea</taxon>
        <taxon>Balanomorpha</taxon>
        <taxon>Balanoidea</taxon>
        <taxon>Balanidae</taxon>
        <taxon>Amphibalaninae</taxon>
        <taxon>Amphibalanus</taxon>
    </lineage>
</organism>
<dbReference type="SUPFAM" id="SSF57850">
    <property type="entry name" value="RING/U-box"/>
    <property type="match status" value="2"/>
</dbReference>
<name>A0A6A4VJX0_AMPAM</name>
<dbReference type="Pfam" id="PF15906">
    <property type="entry name" value="zf-NOSIP"/>
    <property type="match status" value="1"/>
</dbReference>
<evidence type="ECO:0000313" key="8">
    <source>
        <dbReference type="Proteomes" id="UP000440578"/>
    </source>
</evidence>
<feature type="coiled-coil region" evidence="5">
    <location>
        <begin position="71"/>
        <end position="117"/>
    </location>
</feature>
<dbReference type="EMBL" id="VIIS01001936">
    <property type="protein sequence ID" value="KAF0290658.1"/>
    <property type="molecule type" value="Genomic_DNA"/>
</dbReference>
<reference evidence="7 8" key="1">
    <citation type="submission" date="2019-07" db="EMBL/GenBank/DDBJ databases">
        <title>Draft genome assembly of a fouling barnacle, Amphibalanus amphitrite (Darwin, 1854): The first reference genome for Thecostraca.</title>
        <authorList>
            <person name="Kim W."/>
        </authorList>
    </citation>
    <scope>NUCLEOTIDE SEQUENCE [LARGE SCALE GENOMIC DNA]</scope>
    <source>
        <strain evidence="7">SNU_AA5</strain>
        <tissue evidence="7">Soma without cirri and trophi</tissue>
    </source>
</reference>
<evidence type="ECO:0000256" key="5">
    <source>
        <dbReference type="SAM" id="Coils"/>
    </source>
</evidence>
<dbReference type="InterPro" id="IPR016818">
    <property type="entry name" value="NOSIP"/>
</dbReference>
<dbReference type="InterPro" id="IPR013083">
    <property type="entry name" value="Znf_RING/FYVE/PHD"/>
</dbReference>
<keyword evidence="8" id="KW-1185">Reference proteome</keyword>
<dbReference type="FunFam" id="3.30.40.10:FF:000240">
    <property type="entry name" value="Nitric oxide synthase-interacting protein"/>
    <property type="match status" value="1"/>
</dbReference>
<dbReference type="PIRSF" id="PIRSF023577">
    <property type="entry name" value="ENOS_interacting"/>
    <property type="match status" value="1"/>
</dbReference>
<feature type="domain" description="Nitric oxide synthase-interacting protein zinc-finger" evidence="6">
    <location>
        <begin position="4"/>
        <end position="78"/>
    </location>
</feature>
<keyword evidence="5" id="KW-0175">Coiled coil</keyword>
<dbReference type="InterPro" id="IPR031790">
    <property type="entry name" value="Znf-NOSIP"/>
</dbReference>
<evidence type="ECO:0000259" key="6">
    <source>
        <dbReference type="Pfam" id="PF15906"/>
    </source>
</evidence>
<evidence type="ECO:0000256" key="4">
    <source>
        <dbReference type="PIRNR" id="PIRNR023577"/>
    </source>
</evidence>
<dbReference type="GO" id="GO:0005634">
    <property type="term" value="C:nucleus"/>
    <property type="evidence" value="ECO:0007669"/>
    <property type="project" value="UniProtKB-SubCell"/>
</dbReference>
<keyword evidence="3 4" id="KW-0539">Nucleus</keyword>
<gene>
    <name evidence="7" type="primary">tamm41_1</name>
    <name evidence="7" type="ORF">FJT64_011136</name>
</gene>
<dbReference type="Gene3D" id="3.30.40.10">
    <property type="entry name" value="Zinc/RING finger domain, C3HC4 (zinc finger)"/>
    <property type="match status" value="2"/>
</dbReference>
<dbReference type="CDD" id="cd16662">
    <property type="entry name" value="RING-Ubox2_NOSIP"/>
    <property type="match status" value="1"/>
</dbReference>